<dbReference type="Pfam" id="PF20467">
    <property type="entry name" value="MmeI_C"/>
    <property type="match status" value="1"/>
</dbReference>
<keyword evidence="3 8" id="KW-0808">Transferase</keyword>
<feature type="domain" description="MmeI-like target recognition" evidence="5">
    <location>
        <begin position="514"/>
        <end position="716"/>
    </location>
</feature>
<dbReference type="GO" id="GO:0003676">
    <property type="term" value="F:nucleic acid binding"/>
    <property type="evidence" value="ECO:0007669"/>
    <property type="project" value="InterPro"/>
</dbReference>
<dbReference type="EMBL" id="CP019646">
    <property type="protein sequence ID" value="AQQ71701.1"/>
    <property type="molecule type" value="Genomic_DNA"/>
</dbReference>
<dbReference type="Gene3D" id="3.10.450.620">
    <property type="entry name" value="JHP933, nucleotidyltransferase-like core domain"/>
    <property type="match status" value="1"/>
</dbReference>
<name>A0A1Q2MG93_9BACT</name>
<dbReference type="Proteomes" id="UP000188181">
    <property type="component" value="Chromosome"/>
</dbReference>
<dbReference type="REBASE" id="185700">
    <property type="entry name" value="PbaD1ORF2078P"/>
</dbReference>
<dbReference type="PROSITE" id="PS00092">
    <property type="entry name" value="N6_MTASE"/>
    <property type="match status" value="1"/>
</dbReference>
<evidence type="ECO:0000259" key="6">
    <source>
        <dbReference type="Pfam" id="PF20467"/>
    </source>
</evidence>
<dbReference type="AlphaFoldDB" id="A0A1Q2MG93"/>
<dbReference type="Gene3D" id="3.40.50.150">
    <property type="entry name" value="Vaccinia Virus protein VP39"/>
    <property type="match status" value="1"/>
</dbReference>
<dbReference type="GO" id="GO:0032259">
    <property type="term" value="P:methylation"/>
    <property type="evidence" value="ECO:0007669"/>
    <property type="project" value="UniProtKB-KW"/>
</dbReference>
<protein>
    <recommendedName>
        <fullName evidence="1">site-specific DNA-methyltransferase (adenine-specific)</fullName>
        <ecNumber evidence="1">2.1.1.72</ecNumber>
    </recommendedName>
</protein>
<dbReference type="InterPro" id="IPR050953">
    <property type="entry name" value="N4_N6_ade-DNA_methylase"/>
</dbReference>
<reference evidence="9" key="1">
    <citation type="submission" date="2017-02" db="EMBL/GenBank/DDBJ databases">
        <title>Comparative genomics and description of representatives of a novel lineage of planctomycetes thriving in anoxic sediments.</title>
        <authorList>
            <person name="Spring S."/>
            <person name="Bunk B."/>
            <person name="Sproer C."/>
        </authorList>
    </citation>
    <scope>NUCLEOTIDE SEQUENCE [LARGE SCALE GENOMIC DNA]</scope>
    <source>
        <strain evidence="9">SM-Chi-D1</strain>
    </source>
</reference>
<dbReference type="PANTHER" id="PTHR33841">
    <property type="entry name" value="DNA METHYLTRANSFERASE YEEA-RELATED"/>
    <property type="match status" value="1"/>
</dbReference>
<dbReference type="EC" id="2.1.1.72" evidence="1"/>
<feature type="domain" description="MmeI-like C-terminal" evidence="6">
    <location>
        <begin position="720"/>
        <end position="799"/>
    </location>
</feature>
<organism evidence="8 9">
    <name type="scientific">Limihaloglobus sulfuriphilus</name>
    <dbReference type="NCBI Taxonomy" id="1851148"/>
    <lineage>
        <taxon>Bacteria</taxon>
        <taxon>Pseudomonadati</taxon>
        <taxon>Planctomycetota</taxon>
        <taxon>Phycisphaerae</taxon>
        <taxon>Sedimentisphaerales</taxon>
        <taxon>Sedimentisphaeraceae</taxon>
        <taxon>Limihaloglobus</taxon>
    </lineage>
</organism>
<dbReference type="InterPro" id="IPR046818">
    <property type="entry name" value="MmeI_C"/>
</dbReference>
<evidence type="ECO:0000256" key="4">
    <source>
        <dbReference type="ARBA" id="ARBA00047942"/>
    </source>
</evidence>
<evidence type="ECO:0000313" key="8">
    <source>
        <dbReference type="EMBL" id="AQQ71701.1"/>
    </source>
</evidence>
<sequence>MKLSRQEITSISASTGFEAGIVEKVIQLLNLLNRINSHPFLKNKLALKGGTALNLFMFDIPRLSVDIDLNYVGRLDREQMLSERPKIEQALQAVFSREDFTVRSIPAEHAGGKWKLTFRGFSGISSNLEVDLNYMFRQPLWEIQTLNSNLLGSYQAQNIPVVDIHELAAGKLAALFARHQARDLFDAHYILCNQNLDIKRLRTAFIVYGANILKLIGPLFLDELRAEFEHLRGLKREKEKRLMEFQRKISELGFFDPACGCGNFLVITYRELRRLEIEILTEIHAGQMQMGEWVSMVNVENFYGIEIEEFPARIAETAMWLMNHQMNLELSIAVNVQRASLPLIQSAHILNENALQTDWAEFAPKDKIDYILGNPPFIGKHLQNKTQNEDMALIFEGVKNFKSLDYVSAWYIKAAEYIQGTRKKVAFVSTNSITMGEQVGILWNELFNNYNIKIHFAHRTFRWTSEARGKAAVHVVIIGFGAFDTENKRLFEYENIKGEPHEIEARNINPLLIDGDDIIIMRRAKPLSDVPKMVYGNKPVDGGNLILSDGEKQEFLEKQPEAAKFIKPLLSGGNYLKDIPRWCLWLVDADPKEIRSMPHLMERIEKVKIMRLNSVDSGARKLAERPTQFRDTKNPESFILVPRVSSERRKYIPIGFFGKDTIVSDTCQSIPDATLYHFGVLTSEMHMAWVKYTCGRLESRFRYSKDIVYNNYPWPKDVSAEQAAAVEAAAQGVLDDRAQFPDSSLADLYDPLTMPPVLVKAHQKLDRAVDKCYRSKPFAGETERLEFLFALYSEYVEPLVN</sequence>
<dbReference type="InterPro" id="IPR046820">
    <property type="entry name" value="MmeI_TRD"/>
</dbReference>
<gene>
    <name evidence="8" type="ORF">SMSP2_02078</name>
</gene>
<comment type="catalytic activity">
    <reaction evidence="4">
        <text>a 2'-deoxyadenosine in DNA + S-adenosyl-L-methionine = an N(6)-methyl-2'-deoxyadenosine in DNA + S-adenosyl-L-homocysteine + H(+)</text>
        <dbReference type="Rhea" id="RHEA:15197"/>
        <dbReference type="Rhea" id="RHEA-COMP:12418"/>
        <dbReference type="Rhea" id="RHEA-COMP:12419"/>
        <dbReference type="ChEBI" id="CHEBI:15378"/>
        <dbReference type="ChEBI" id="CHEBI:57856"/>
        <dbReference type="ChEBI" id="CHEBI:59789"/>
        <dbReference type="ChEBI" id="CHEBI:90615"/>
        <dbReference type="ChEBI" id="CHEBI:90616"/>
        <dbReference type="EC" id="2.1.1.72"/>
    </reaction>
</comment>
<dbReference type="InterPro" id="IPR002052">
    <property type="entry name" value="DNA_methylase_N6_adenine_CS"/>
</dbReference>
<feature type="domain" description="MmeI-like DNA-methyltransferase" evidence="7">
    <location>
        <begin position="237"/>
        <end position="491"/>
    </location>
</feature>
<keyword evidence="9" id="KW-1185">Reference proteome</keyword>
<evidence type="ECO:0000256" key="2">
    <source>
        <dbReference type="ARBA" id="ARBA00022603"/>
    </source>
</evidence>
<dbReference type="Pfam" id="PF20473">
    <property type="entry name" value="MmeI_Mtase"/>
    <property type="match status" value="1"/>
</dbReference>
<keyword evidence="2 8" id="KW-0489">Methyltransferase</keyword>
<dbReference type="SUPFAM" id="SSF53335">
    <property type="entry name" value="S-adenosyl-L-methionine-dependent methyltransferases"/>
    <property type="match status" value="1"/>
</dbReference>
<dbReference type="InterPro" id="IPR046816">
    <property type="entry name" value="MmeI_Mtase"/>
</dbReference>
<dbReference type="InterPro" id="IPR014942">
    <property type="entry name" value="AbiEii"/>
</dbReference>
<accession>A0A1Q2MG93</accession>
<dbReference type="Pfam" id="PF20466">
    <property type="entry name" value="MmeI_TRD"/>
    <property type="match status" value="1"/>
</dbReference>
<dbReference type="PANTHER" id="PTHR33841:SF1">
    <property type="entry name" value="DNA METHYLTRANSFERASE A"/>
    <property type="match status" value="1"/>
</dbReference>
<evidence type="ECO:0000259" key="7">
    <source>
        <dbReference type="Pfam" id="PF20473"/>
    </source>
</evidence>
<dbReference type="RefSeq" id="WP_146683853.1">
    <property type="nucleotide sequence ID" value="NZ_CP019646.1"/>
</dbReference>
<evidence type="ECO:0000256" key="1">
    <source>
        <dbReference type="ARBA" id="ARBA00011900"/>
    </source>
</evidence>
<dbReference type="PRINTS" id="PR00507">
    <property type="entry name" value="N12N6MTFRASE"/>
</dbReference>
<dbReference type="Pfam" id="PF08843">
    <property type="entry name" value="AbiEii"/>
    <property type="match status" value="1"/>
</dbReference>
<evidence type="ECO:0000256" key="3">
    <source>
        <dbReference type="ARBA" id="ARBA00022679"/>
    </source>
</evidence>
<dbReference type="OrthoDB" id="249114at2"/>
<proteinExistence type="predicted"/>
<dbReference type="GO" id="GO:0009007">
    <property type="term" value="F:site-specific DNA-methyltransferase (adenine-specific) activity"/>
    <property type="evidence" value="ECO:0007669"/>
    <property type="project" value="UniProtKB-EC"/>
</dbReference>
<dbReference type="InterPro" id="IPR029063">
    <property type="entry name" value="SAM-dependent_MTases_sf"/>
</dbReference>
<dbReference type="KEGG" id="pbas:SMSP2_02078"/>
<dbReference type="STRING" id="1851148.SMSP2_02078"/>
<evidence type="ECO:0000313" key="9">
    <source>
        <dbReference type="Proteomes" id="UP000188181"/>
    </source>
</evidence>
<evidence type="ECO:0000259" key="5">
    <source>
        <dbReference type="Pfam" id="PF20466"/>
    </source>
</evidence>